<evidence type="ECO:0000256" key="4">
    <source>
        <dbReference type="ARBA" id="ARBA00022729"/>
    </source>
</evidence>
<dbReference type="Pfam" id="PF00150">
    <property type="entry name" value="Cellulase"/>
    <property type="match status" value="1"/>
</dbReference>
<keyword evidence="4 14" id="KW-0732">Signal</keyword>
<comment type="caution">
    <text evidence="16">The sequence shown here is derived from an EMBL/GenBank/DDBJ whole genome shotgun (WGS) entry which is preliminary data.</text>
</comment>
<dbReference type="GO" id="GO:0008810">
    <property type="term" value="F:cellulase activity"/>
    <property type="evidence" value="ECO:0007669"/>
    <property type="project" value="UniProtKB-EC"/>
</dbReference>
<dbReference type="PROSITE" id="PS00659">
    <property type="entry name" value="GLYCOSYL_HYDROL_F5"/>
    <property type="match status" value="1"/>
</dbReference>
<dbReference type="SMART" id="SM00236">
    <property type="entry name" value="fCBD"/>
    <property type="match status" value="1"/>
</dbReference>
<proteinExistence type="inferred from homology"/>
<dbReference type="PANTHER" id="PTHR34142">
    <property type="entry name" value="ENDO-BETA-1,4-GLUCANASE A"/>
    <property type="match status" value="1"/>
</dbReference>
<feature type="domain" description="CBM1" evidence="15">
    <location>
        <begin position="18"/>
        <end position="54"/>
    </location>
</feature>
<gene>
    <name evidence="16" type="primary">EGL2</name>
    <name evidence="16" type="ORF">LTR97_000589</name>
</gene>
<evidence type="ECO:0000256" key="1">
    <source>
        <dbReference type="ARBA" id="ARBA00000966"/>
    </source>
</evidence>
<dbReference type="GO" id="GO:0030248">
    <property type="term" value="F:cellulose binding"/>
    <property type="evidence" value="ECO:0007669"/>
    <property type="project" value="InterPro"/>
</dbReference>
<dbReference type="AlphaFoldDB" id="A0AAN7ZWG8"/>
<keyword evidence="7" id="KW-0119">Carbohydrate metabolism</keyword>
<keyword evidence="5 13" id="KW-0378">Hydrolase</keyword>
<evidence type="ECO:0000256" key="13">
    <source>
        <dbReference type="RuleBase" id="RU361153"/>
    </source>
</evidence>
<keyword evidence="8" id="KW-0873">Pyrrolidone carboxylic acid</keyword>
<evidence type="ECO:0000256" key="10">
    <source>
        <dbReference type="ARBA" id="ARBA00023326"/>
    </source>
</evidence>
<keyword evidence="9 13" id="KW-0326">Glycosidase</keyword>
<keyword evidence="10" id="KW-0624">Polysaccharide degradation</keyword>
<dbReference type="InterPro" id="IPR017853">
    <property type="entry name" value="GH"/>
</dbReference>
<dbReference type="GO" id="GO:0030245">
    <property type="term" value="P:cellulose catabolic process"/>
    <property type="evidence" value="ECO:0007669"/>
    <property type="project" value="UniProtKB-KW"/>
</dbReference>
<dbReference type="PROSITE" id="PS00562">
    <property type="entry name" value="CBM1_1"/>
    <property type="match status" value="1"/>
</dbReference>
<comment type="function">
    <text evidence="11">Endoglucanase (EG) that cleaves the internal beta-1,4-glucosidic bonds in cellulose. The degradation of cellulose involves an interplay between different cellulolytic enzymes. Hydrolysis starts with EGs, which cut internal glycosidic linkages to reduce the polymerization degree of the substrate and creates new chain ends for exocellobiohydrolases (CBHs). The CBH release the disaccharide cellobiose from the non-reducing end of the cellulose polymer chain. Finally, beta-1,4-glucosidases hydrolyze the cellobiose and other short cello-oligosaccharides into glucose units.</text>
</comment>
<protein>
    <recommendedName>
        <fullName evidence="12">Endoglucanase EG-II</fullName>
        <ecNumber evidence="3">3.2.1.4</ecNumber>
    </recommendedName>
</protein>
<evidence type="ECO:0000313" key="16">
    <source>
        <dbReference type="EMBL" id="KAK5708049.1"/>
    </source>
</evidence>
<dbReference type="EMBL" id="JAVRQU010000001">
    <property type="protein sequence ID" value="KAK5708049.1"/>
    <property type="molecule type" value="Genomic_DNA"/>
</dbReference>
<evidence type="ECO:0000256" key="2">
    <source>
        <dbReference type="ARBA" id="ARBA00005641"/>
    </source>
</evidence>
<dbReference type="Gene3D" id="3.20.20.80">
    <property type="entry name" value="Glycosidases"/>
    <property type="match status" value="1"/>
</dbReference>
<dbReference type="InterPro" id="IPR018087">
    <property type="entry name" value="Glyco_hydro_5_CS"/>
</dbReference>
<comment type="catalytic activity">
    <reaction evidence="1">
        <text>Endohydrolysis of (1-&gt;4)-beta-D-glucosidic linkages in cellulose, lichenin and cereal beta-D-glucans.</text>
        <dbReference type="EC" id="3.2.1.4"/>
    </reaction>
</comment>
<dbReference type="InterPro" id="IPR035971">
    <property type="entry name" value="CBD_sf"/>
</dbReference>
<dbReference type="PANTHER" id="PTHR34142:SF5">
    <property type="entry name" value="CBM1 DOMAIN-CONTAINING PROTEIN"/>
    <property type="match status" value="1"/>
</dbReference>
<evidence type="ECO:0000313" key="17">
    <source>
        <dbReference type="Proteomes" id="UP001310594"/>
    </source>
</evidence>
<evidence type="ECO:0000256" key="5">
    <source>
        <dbReference type="ARBA" id="ARBA00022801"/>
    </source>
</evidence>
<evidence type="ECO:0000256" key="14">
    <source>
        <dbReference type="SAM" id="SignalP"/>
    </source>
</evidence>
<name>A0AAN7ZWG8_9PEZI</name>
<evidence type="ECO:0000256" key="9">
    <source>
        <dbReference type="ARBA" id="ARBA00023295"/>
    </source>
</evidence>
<evidence type="ECO:0000256" key="8">
    <source>
        <dbReference type="ARBA" id="ARBA00023283"/>
    </source>
</evidence>
<keyword evidence="6" id="KW-0136">Cellulose degradation</keyword>
<dbReference type="Pfam" id="PF00734">
    <property type="entry name" value="CBM_1"/>
    <property type="match status" value="1"/>
</dbReference>
<organism evidence="16 17">
    <name type="scientific">Elasticomyces elasticus</name>
    <dbReference type="NCBI Taxonomy" id="574655"/>
    <lineage>
        <taxon>Eukaryota</taxon>
        <taxon>Fungi</taxon>
        <taxon>Dikarya</taxon>
        <taxon>Ascomycota</taxon>
        <taxon>Pezizomycotina</taxon>
        <taxon>Dothideomycetes</taxon>
        <taxon>Dothideomycetidae</taxon>
        <taxon>Mycosphaerellales</taxon>
        <taxon>Teratosphaeriaceae</taxon>
        <taxon>Elasticomyces</taxon>
    </lineage>
</organism>
<dbReference type="Proteomes" id="UP001310594">
    <property type="component" value="Unassembled WGS sequence"/>
</dbReference>
<evidence type="ECO:0000256" key="7">
    <source>
        <dbReference type="ARBA" id="ARBA00023277"/>
    </source>
</evidence>
<dbReference type="GO" id="GO:0005576">
    <property type="term" value="C:extracellular region"/>
    <property type="evidence" value="ECO:0007669"/>
    <property type="project" value="InterPro"/>
</dbReference>
<evidence type="ECO:0000259" key="15">
    <source>
        <dbReference type="PROSITE" id="PS51164"/>
    </source>
</evidence>
<evidence type="ECO:0000256" key="12">
    <source>
        <dbReference type="ARBA" id="ARBA00074271"/>
    </source>
</evidence>
<feature type="signal peptide" evidence="14">
    <location>
        <begin position="1"/>
        <end position="18"/>
    </location>
</feature>
<evidence type="ECO:0000256" key="6">
    <source>
        <dbReference type="ARBA" id="ARBA00023001"/>
    </source>
</evidence>
<sequence>MKTTSIVALAAAAGSAYAQNAAYAQCGGQGFTGATTCVSGYTCTVSNQYYSQCVPGTAAGTTKAAATTVATTAKPVTTAKATSTVKAATSTAVKTSSAAPASSSGKVAFAGVNISGFDFGCGTDGTCTVSGIVDPGTDGINQINHFVKDDGLNVFRLPVGWQYLLNNNLGGTLDATNFGKYDKLVQGCLASGASCIVDIHNYARWNGAIIGQGGPTNAQFANLWSQLATKYKSNSKVIFGLMNEPHDLDITSWATSAQAAVTAIRTAGATSQKILLPGTGYTSAADFVDNGSAAALSKVTNLDGSFTNLIFDVHKYLDSDNSGTHASCTQTNVAAFNTFATYLRTNKRQAFLTETGGGPNDASCLTDVCAELDSLNANSDVYLGWVGWGAGKFDSSYVLSETPTLSGSTYVDVPLVKQCIAGKFH</sequence>
<feature type="chain" id="PRO_5042956371" description="Endoglucanase EG-II" evidence="14">
    <location>
        <begin position="19"/>
        <end position="425"/>
    </location>
</feature>
<dbReference type="PROSITE" id="PS51164">
    <property type="entry name" value="CBM1_2"/>
    <property type="match status" value="1"/>
</dbReference>
<dbReference type="FunFam" id="3.20.20.80:FF:000124">
    <property type="entry name" value="Exported cellulase"/>
    <property type="match status" value="1"/>
</dbReference>
<comment type="similarity">
    <text evidence="2 13">Belongs to the glycosyl hydrolase 5 (cellulase A) family.</text>
</comment>
<evidence type="ECO:0000256" key="11">
    <source>
        <dbReference type="ARBA" id="ARBA00059691"/>
    </source>
</evidence>
<accession>A0AAN7ZWG8</accession>
<dbReference type="InterPro" id="IPR001547">
    <property type="entry name" value="Glyco_hydro_5"/>
</dbReference>
<dbReference type="InterPro" id="IPR000254">
    <property type="entry name" value="CBD"/>
</dbReference>
<dbReference type="EC" id="3.2.1.4" evidence="3"/>
<evidence type="ECO:0000256" key="3">
    <source>
        <dbReference type="ARBA" id="ARBA00012601"/>
    </source>
</evidence>
<dbReference type="SUPFAM" id="SSF57180">
    <property type="entry name" value="Cellulose-binding domain"/>
    <property type="match status" value="1"/>
</dbReference>
<reference evidence="16" key="1">
    <citation type="submission" date="2023-08" db="EMBL/GenBank/DDBJ databases">
        <title>Black Yeasts Isolated from many extreme environments.</title>
        <authorList>
            <person name="Coleine C."/>
            <person name="Stajich J.E."/>
            <person name="Selbmann L."/>
        </authorList>
    </citation>
    <scope>NUCLEOTIDE SEQUENCE</scope>
    <source>
        <strain evidence="16">CCFEE 5810</strain>
    </source>
</reference>
<dbReference type="SUPFAM" id="SSF51445">
    <property type="entry name" value="(Trans)glycosidases"/>
    <property type="match status" value="1"/>
</dbReference>